<dbReference type="SUPFAM" id="SSF111331">
    <property type="entry name" value="NAD kinase/diacylglycerol kinase-like"/>
    <property type="match status" value="1"/>
</dbReference>
<feature type="active site" description="Proton acceptor" evidence="6">
    <location>
        <position position="75"/>
    </location>
</feature>
<dbReference type="InterPro" id="IPR017438">
    <property type="entry name" value="ATP-NAD_kinase_N"/>
</dbReference>
<evidence type="ECO:0000256" key="1">
    <source>
        <dbReference type="ARBA" id="ARBA00022679"/>
    </source>
</evidence>
<evidence type="ECO:0000313" key="8">
    <source>
        <dbReference type="Proteomes" id="UP000294830"/>
    </source>
</evidence>
<evidence type="ECO:0000256" key="6">
    <source>
        <dbReference type="HAMAP-Rule" id="MF_00361"/>
    </source>
</evidence>
<keyword evidence="3 6" id="KW-0521">NADP</keyword>
<dbReference type="EC" id="2.7.1.23" evidence="6"/>
<dbReference type="PANTHER" id="PTHR20275:SF0">
    <property type="entry name" value="NAD KINASE"/>
    <property type="match status" value="1"/>
</dbReference>
<keyword evidence="2 6" id="KW-0418">Kinase</keyword>
<dbReference type="InterPro" id="IPR017437">
    <property type="entry name" value="ATP-NAD_kinase_PpnK-typ_C"/>
</dbReference>
<dbReference type="OrthoDB" id="9774737at2"/>
<comment type="cofactor">
    <cofactor evidence="6">
        <name>a divalent metal cation</name>
        <dbReference type="ChEBI" id="CHEBI:60240"/>
    </cofactor>
</comment>
<comment type="similarity">
    <text evidence="6">Belongs to the NAD kinase family.</text>
</comment>
<dbReference type="GO" id="GO:0006741">
    <property type="term" value="P:NADP+ biosynthetic process"/>
    <property type="evidence" value="ECO:0007669"/>
    <property type="project" value="UniProtKB-UniRule"/>
</dbReference>
<organism evidence="7 8">
    <name type="scientific">Acetobacteroides hydrogenigenes</name>
    <dbReference type="NCBI Taxonomy" id="979970"/>
    <lineage>
        <taxon>Bacteria</taxon>
        <taxon>Pseudomonadati</taxon>
        <taxon>Bacteroidota</taxon>
        <taxon>Bacteroidia</taxon>
        <taxon>Bacteroidales</taxon>
        <taxon>Rikenellaceae</taxon>
        <taxon>Acetobacteroides</taxon>
    </lineage>
</organism>
<dbReference type="GO" id="GO:0003951">
    <property type="term" value="F:NAD+ kinase activity"/>
    <property type="evidence" value="ECO:0007669"/>
    <property type="project" value="UniProtKB-UniRule"/>
</dbReference>
<dbReference type="InterPro" id="IPR016064">
    <property type="entry name" value="NAD/diacylglycerol_kinase_sf"/>
</dbReference>
<comment type="subcellular location">
    <subcellularLocation>
        <location evidence="6">Cytoplasm</location>
    </subcellularLocation>
</comment>
<name>A0A4R2F0V5_9BACT</name>
<evidence type="ECO:0000256" key="5">
    <source>
        <dbReference type="ARBA" id="ARBA00047925"/>
    </source>
</evidence>
<keyword evidence="6" id="KW-0547">Nucleotide-binding</keyword>
<comment type="caution">
    <text evidence="6">Lacks conserved residue(s) required for the propagation of feature annotation.</text>
</comment>
<dbReference type="Gene3D" id="3.40.50.10330">
    <property type="entry name" value="Probable inorganic polyphosphate/atp-NAD kinase, domain 1"/>
    <property type="match status" value="1"/>
</dbReference>
<feature type="binding site" evidence="6">
    <location>
        <begin position="187"/>
        <end position="192"/>
    </location>
    <ligand>
        <name>NAD(+)</name>
        <dbReference type="ChEBI" id="CHEBI:57540"/>
    </ligand>
</feature>
<sequence length="291" mass="31871">MESKIRIAVYGRPLVSCSRIGDVLLFLSKLNAISTLHISQGFLETLPELEFTADRTYCGADDFPEVDVLVSIGGDGTLLDCVSLVRDTNIPIWGVNVGRLGFLTFTSLDDVDEAVQSLLDKTFSIESRSMIEVETDGLLPSFPSALNEATVQKQDASMITIHAYINGEFLGTYWADGVIVATPTGSTAYSLSIGGPIVDPHSDVFVISPIAPHNLNMRPLVVPDTSILQLEVESRTGYAIWSMDNHRFTIPSGTSLRLKKSKAQIKFIKFPGANFCVNLRSKLLWGLDKRN</sequence>
<evidence type="ECO:0000256" key="4">
    <source>
        <dbReference type="ARBA" id="ARBA00023027"/>
    </source>
</evidence>
<dbReference type="GO" id="GO:0046872">
    <property type="term" value="F:metal ion binding"/>
    <property type="evidence" value="ECO:0007669"/>
    <property type="project" value="UniProtKB-UniRule"/>
</dbReference>
<dbReference type="AlphaFoldDB" id="A0A4R2F0V5"/>
<dbReference type="RefSeq" id="WP_131837731.1">
    <property type="nucleotide sequence ID" value="NZ_SLWB01000001.1"/>
</dbReference>
<keyword evidence="8" id="KW-1185">Reference proteome</keyword>
<dbReference type="Proteomes" id="UP000294830">
    <property type="component" value="Unassembled WGS sequence"/>
</dbReference>
<keyword evidence="1 6" id="KW-0808">Transferase</keyword>
<evidence type="ECO:0000256" key="2">
    <source>
        <dbReference type="ARBA" id="ARBA00022777"/>
    </source>
</evidence>
<protein>
    <recommendedName>
        <fullName evidence="6">NAD kinase</fullName>
        <ecNumber evidence="6">2.7.1.23</ecNumber>
    </recommendedName>
    <alternativeName>
        <fullName evidence="6">ATP-dependent NAD kinase</fullName>
    </alternativeName>
</protein>
<accession>A0A4R2F0V5</accession>
<reference evidence="7 8" key="1">
    <citation type="submission" date="2019-03" db="EMBL/GenBank/DDBJ databases">
        <title>Genomic Encyclopedia of Archaeal and Bacterial Type Strains, Phase II (KMG-II): from individual species to whole genera.</title>
        <authorList>
            <person name="Goeker M."/>
        </authorList>
    </citation>
    <scope>NUCLEOTIDE SEQUENCE [LARGE SCALE GENOMIC DNA]</scope>
    <source>
        <strain evidence="7 8">RL-C</strain>
    </source>
</reference>
<dbReference type="GO" id="GO:0005524">
    <property type="term" value="F:ATP binding"/>
    <property type="evidence" value="ECO:0007669"/>
    <property type="project" value="UniProtKB-KW"/>
</dbReference>
<dbReference type="Pfam" id="PF01513">
    <property type="entry name" value="NAD_kinase"/>
    <property type="match status" value="1"/>
</dbReference>
<dbReference type="GO" id="GO:0051287">
    <property type="term" value="F:NAD binding"/>
    <property type="evidence" value="ECO:0007669"/>
    <property type="project" value="UniProtKB-ARBA"/>
</dbReference>
<proteinExistence type="inferred from homology"/>
<dbReference type="InterPro" id="IPR002504">
    <property type="entry name" value="NADK"/>
</dbReference>
<keyword evidence="6" id="KW-0963">Cytoplasm</keyword>
<feature type="binding site" evidence="6">
    <location>
        <position position="211"/>
    </location>
    <ligand>
        <name>NAD(+)</name>
        <dbReference type="ChEBI" id="CHEBI:57540"/>
    </ligand>
</feature>
<gene>
    <name evidence="6" type="primary">nadK</name>
    <name evidence="7" type="ORF">CLV25_101163</name>
</gene>
<dbReference type="HAMAP" id="MF_00361">
    <property type="entry name" value="NAD_kinase"/>
    <property type="match status" value="1"/>
</dbReference>
<evidence type="ECO:0000256" key="3">
    <source>
        <dbReference type="ARBA" id="ARBA00022857"/>
    </source>
</evidence>
<comment type="function">
    <text evidence="6">Involved in the regulation of the intracellular balance of NAD and NADP, and is a key enzyme in the biosynthesis of NADP. Catalyzes specifically the phosphorylation on 2'-hydroxyl of the adenosine moiety of NAD to yield NADP.</text>
</comment>
<evidence type="ECO:0000313" key="7">
    <source>
        <dbReference type="EMBL" id="TCN72945.1"/>
    </source>
</evidence>
<dbReference type="PANTHER" id="PTHR20275">
    <property type="entry name" value="NAD KINASE"/>
    <property type="match status" value="1"/>
</dbReference>
<dbReference type="Pfam" id="PF20143">
    <property type="entry name" value="NAD_kinase_C"/>
    <property type="match status" value="1"/>
</dbReference>
<keyword evidence="4 6" id="KW-0520">NAD</keyword>
<feature type="binding site" evidence="6">
    <location>
        <begin position="75"/>
        <end position="76"/>
    </location>
    <ligand>
        <name>NAD(+)</name>
        <dbReference type="ChEBI" id="CHEBI:57540"/>
    </ligand>
</feature>
<feature type="binding site" evidence="6">
    <location>
        <position position="176"/>
    </location>
    <ligand>
        <name>NAD(+)</name>
        <dbReference type="ChEBI" id="CHEBI:57540"/>
    </ligand>
</feature>
<dbReference type="EMBL" id="SLWB01000001">
    <property type="protein sequence ID" value="TCN72945.1"/>
    <property type="molecule type" value="Genomic_DNA"/>
</dbReference>
<dbReference type="GO" id="GO:0019674">
    <property type="term" value="P:NAD+ metabolic process"/>
    <property type="evidence" value="ECO:0007669"/>
    <property type="project" value="InterPro"/>
</dbReference>
<comment type="catalytic activity">
    <reaction evidence="5 6">
        <text>NAD(+) + ATP = ADP + NADP(+) + H(+)</text>
        <dbReference type="Rhea" id="RHEA:18629"/>
        <dbReference type="ChEBI" id="CHEBI:15378"/>
        <dbReference type="ChEBI" id="CHEBI:30616"/>
        <dbReference type="ChEBI" id="CHEBI:57540"/>
        <dbReference type="ChEBI" id="CHEBI:58349"/>
        <dbReference type="ChEBI" id="CHEBI:456216"/>
        <dbReference type="EC" id="2.7.1.23"/>
    </reaction>
</comment>
<feature type="binding site" evidence="6">
    <location>
        <begin position="147"/>
        <end position="148"/>
    </location>
    <ligand>
        <name>NAD(+)</name>
        <dbReference type="ChEBI" id="CHEBI:57540"/>
    </ligand>
</feature>
<dbReference type="Gene3D" id="2.60.200.30">
    <property type="entry name" value="Probable inorganic polyphosphate/atp-NAD kinase, domain 2"/>
    <property type="match status" value="1"/>
</dbReference>
<comment type="caution">
    <text evidence="7">The sequence shown here is derived from an EMBL/GenBank/DDBJ whole genome shotgun (WGS) entry which is preliminary data.</text>
</comment>
<dbReference type="GO" id="GO:0005737">
    <property type="term" value="C:cytoplasm"/>
    <property type="evidence" value="ECO:0007669"/>
    <property type="project" value="UniProtKB-SubCell"/>
</dbReference>
<keyword evidence="6" id="KW-0067">ATP-binding</keyword>